<organism evidence="1 2">
    <name type="scientific">Actinidia rufa</name>
    <dbReference type="NCBI Taxonomy" id="165716"/>
    <lineage>
        <taxon>Eukaryota</taxon>
        <taxon>Viridiplantae</taxon>
        <taxon>Streptophyta</taxon>
        <taxon>Embryophyta</taxon>
        <taxon>Tracheophyta</taxon>
        <taxon>Spermatophyta</taxon>
        <taxon>Magnoliopsida</taxon>
        <taxon>eudicotyledons</taxon>
        <taxon>Gunneridae</taxon>
        <taxon>Pentapetalae</taxon>
        <taxon>asterids</taxon>
        <taxon>Ericales</taxon>
        <taxon>Actinidiaceae</taxon>
        <taxon>Actinidia</taxon>
    </lineage>
</organism>
<accession>A0A7J0EI51</accession>
<name>A0A7J0EI51_9ERIC</name>
<reference evidence="1 2" key="1">
    <citation type="submission" date="2019-07" db="EMBL/GenBank/DDBJ databases">
        <title>De Novo Assembly of kiwifruit Actinidia rufa.</title>
        <authorList>
            <person name="Sugita-Konishi S."/>
            <person name="Sato K."/>
            <person name="Mori E."/>
            <person name="Abe Y."/>
            <person name="Kisaki G."/>
            <person name="Hamano K."/>
            <person name="Suezawa K."/>
            <person name="Otani M."/>
            <person name="Fukuda T."/>
            <person name="Manabe T."/>
            <person name="Gomi K."/>
            <person name="Tabuchi M."/>
            <person name="Akimitsu K."/>
            <person name="Kataoka I."/>
        </authorList>
    </citation>
    <scope>NUCLEOTIDE SEQUENCE [LARGE SCALE GENOMIC DNA]</scope>
    <source>
        <strain evidence="2">cv. Fuchu</strain>
    </source>
</reference>
<sequence length="93" mass="10893">MNALEDRIEKERTIPLACWNLLLFALEIRVEIRLSTLDLQHRLWLSVEWRVEVLSSWARLAREVSLQADGERWEADEDSILPLAIANKYGLAY</sequence>
<comment type="caution">
    <text evidence="1">The sequence shown here is derived from an EMBL/GenBank/DDBJ whole genome shotgun (WGS) entry which is preliminary data.</text>
</comment>
<dbReference type="AlphaFoldDB" id="A0A7J0EI51"/>
<evidence type="ECO:0000313" key="1">
    <source>
        <dbReference type="EMBL" id="GFY85317.1"/>
    </source>
</evidence>
<protein>
    <submittedName>
        <fullName evidence="1">Uncharacterized protein</fullName>
    </submittedName>
</protein>
<dbReference type="Proteomes" id="UP000585474">
    <property type="component" value="Unassembled WGS sequence"/>
</dbReference>
<dbReference type="EMBL" id="BJWL01000004">
    <property type="protein sequence ID" value="GFY85317.1"/>
    <property type="molecule type" value="Genomic_DNA"/>
</dbReference>
<gene>
    <name evidence="1" type="ORF">Acr_04g0000550</name>
</gene>
<evidence type="ECO:0000313" key="2">
    <source>
        <dbReference type="Proteomes" id="UP000585474"/>
    </source>
</evidence>
<proteinExistence type="predicted"/>
<keyword evidence="2" id="KW-1185">Reference proteome</keyword>